<dbReference type="GO" id="GO:0016740">
    <property type="term" value="F:transferase activity"/>
    <property type="evidence" value="ECO:0007669"/>
    <property type="project" value="UniProtKB-KW"/>
</dbReference>
<accession>A0A7X9RWQ8</accession>
<dbReference type="Proteomes" id="UP000576082">
    <property type="component" value="Unassembled WGS sequence"/>
</dbReference>
<dbReference type="RefSeq" id="WP_169658342.1">
    <property type="nucleotide sequence ID" value="NZ_JABANE010000055.1"/>
</dbReference>
<dbReference type="EMBL" id="JABANE010000055">
    <property type="protein sequence ID" value="NME70099.1"/>
    <property type="molecule type" value="Genomic_DNA"/>
</dbReference>
<dbReference type="Gene3D" id="3.40.630.30">
    <property type="match status" value="1"/>
</dbReference>
<organism evidence="1 2">
    <name type="scientific">Flammeovirga aprica JL-4</name>
    <dbReference type="NCBI Taxonomy" id="694437"/>
    <lineage>
        <taxon>Bacteria</taxon>
        <taxon>Pseudomonadati</taxon>
        <taxon>Bacteroidota</taxon>
        <taxon>Cytophagia</taxon>
        <taxon>Cytophagales</taxon>
        <taxon>Flammeovirgaceae</taxon>
        <taxon>Flammeovirga</taxon>
    </lineage>
</organism>
<sequence>MKQDFKIRKYSLSDKTLWDSFAAQCMQQHFFFQRSFMEYHKERFTDASLIVEDMNDNIVALFPASVKDNTVSSHAGLTFGGLLYKKRTFVQKIVTILSLIERYYQELGIEKITYKVMPYIYKSEQGEEDLYALYRNEWKLVRRDFSTIIKKDTPFIPDRSRRKNNTIALNSGVQILPSNDLSTFWELLNSNLQSKHSVKPTHSLAELQFLMQLFPDNIKLIGGFEDGEMLSGALLFLTPNVCKIQYSVNSLRGREFKVLDAIFLSIINDNQLPYIDFGHSSENDGKYLNGGLSKFKFYFNGEASVCDFYEKDLTANL</sequence>
<dbReference type="SUPFAM" id="SSF55729">
    <property type="entry name" value="Acyl-CoA N-acyltransferases (Nat)"/>
    <property type="match status" value="1"/>
</dbReference>
<protein>
    <submittedName>
        <fullName evidence="1">GNAT family N-acetyltransferase</fullName>
    </submittedName>
</protein>
<name>A0A7X9RWQ8_9BACT</name>
<reference evidence="1 2" key="1">
    <citation type="submission" date="2020-04" db="EMBL/GenBank/DDBJ databases">
        <title>Flammeovirga sp. SR4, a novel species isolated from seawater.</title>
        <authorList>
            <person name="Wang X."/>
        </authorList>
    </citation>
    <scope>NUCLEOTIDE SEQUENCE [LARGE SCALE GENOMIC DNA]</scope>
    <source>
        <strain evidence="1 2">ATCC 23126</strain>
    </source>
</reference>
<keyword evidence="2" id="KW-1185">Reference proteome</keyword>
<keyword evidence="1" id="KW-0808">Transferase</keyword>
<comment type="caution">
    <text evidence="1">The sequence shown here is derived from an EMBL/GenBank/DDBJ whole genome shotgun (WGS) entry which is preliminary data.</text>
</comment>
<evidence type="ECO:0000313" key="1">
    <source>
        <dbReference type="EMBL" id="NME70099.1"/>
    </source>
</evidence>
<gene>
    <name evidence="1" type="ORF">HHU12_19145</name>
</gene>
<proteinExistence type="predicted"/>
<evidence type="ECO:0000313" key="2">
    <source>
        <dbReference type="Proteomes" id="UP000576082"/>
    </source>
</evidence>
<dbReference type="AlphaFoldDB" id="A0A7X9RWQ8"/>
<dbReference type="InterPro" id="IPR016181">
    <property type="entry name" value="Acyl_CoA_acyltransferase"/>
</dbReference>